<evidence type="ECO:0000313" key="2">
    <source>
        <dbReference type="Proteomes" id="UP001164539"/>
    </source>
</evidence>
<evidence type="ECO:0000313" key="1">
    <source>
        <dbReference type="EMBL" id="KAJ4710416.1"/>
    </source>
</evidence>
<reference evidence="1 2" key="1">
    <citation type="journal article" date="2023" name="Science">
        <title>Complex scaffold remodeling in plant triterpene biosynthesis.</title>
        <authorList>
            <person name="De La Pena R."/>
            <person name="Hodgson H."/>
            <person name="Liu J.C."/>
            <person name="Stephenson M.J."/>
            <person name="Martin A.C."/>
            <person name="Owen C."/>
            <person name="Harkess A."/>
            <person name="Leebens-Mack J."/>
            <person name="Jimenez L.E."/>
            <person name="Osbourn A."/>
            <person name="Sattely E.S."/>
        </authorList>
    </citation>
    <scope>NUCLEOTIDE SEQUENCE [LARGE SCALE GENOMIC DNA]</scope>
    <source>
        <strain evidence="2">cv. JPN11</strain>
        <tissue evidence="1">Leaf</tissue>
    </source>
</reference>
<organism evidence="1 2">
    <name type="scientific">Melia azedarach</name>
    <name type="common">Chinaberry tree</name>
    <dbReference type="NCBI Taxonomy" id="155640"/>
    <lineage>
        <taxon>Eukaryota</taxon>
        <taxon>Viridiplantae</taxon>
        <taxon>Streptophyta</taxon>
        <taxon>Embryophyta</taxon>
        <taxon>Tracheophyta</taxon>
        <taxon>Spermatophyta</taxon>
        <taxon>Magnoliopsida</taxon>
        <taxon>eudicotyledons</taxon>
        <taxon>Gunneridae</taxon>
        <taxon>Pentapetalae</taxon>
        <taxon>rosids</taxon>
        <taxon>malvids</taxon>
        <taxon>Sapindales</taxon>
        <taxon>Meliaceae</taxon>
        <taxon>Melia</taxon>
    </lineage>
</organism>
<gene>
    <name evidence="1" type="ORF">OWV82_016606</name>
</gene>
<proteinExistence type="predicted"/>
<accession>A0ACC1XH13</accession>
<comment type="caution">
    <text evidence="1">The sequence shown here is derived from an EMBL/GenBank/DDBJ whole genome shotgun (WGS) entry which is preliminary data.</text>
</comment>
<sequence length="1149" mass="128591">MQISRFHLERSHCSSREKPASAVVLYCIRLGYTTRTTKLMKSNLLLLVAALILALSSSVVECEQNGVGEWQILTKQNYSSAIRLHPHILLIVTVPWSGESRSLTKELSNLVTERLDDFSSLKLMIVYRNNEKLLADAIGAAEGITVFYYRNSVSYKYQGKHRAWNILFSVHRYMYISPEEIPLTPLNSSEELKAFIESTDKALIMFEFCGWARKLLAKGNNNGTENGINLEGNHFGLGFDREIDGTQISGEKDHEKGTNIGALKCGIENGFSGIPWFGQSSLFNNSDPLETENRTSGVGSSCKLEDFERFDSFFSKFVNVAREFFLPPERHRFGLVFDRSLLQHLQVEESDSWLAMLYLAGCPSCSKILKEENDLRSVLHMVNGVVSELDGDGQELDTILPANKSSILLFVDRSSNSSETRKNSKEALDHFRELALRYLVPHQIVWQKNDQPGTSIQPNRALRSTSGHPRLTLSSAAQKFKDKMSIMVLDEGKRASLDSLTAELHGNSLHEILAYLLQKKKGAKLSSLAKEVGFHLLSDDFEIKIADASSPSQIETQAKQVSSTPSEEGLGTVNVDLDNERLPQGESISAVENPKTSDVSSYLDKEQTVFVKTKEPLAPKESDQYFPDHDLATSEDVKVEEKSSSQAYELGEPQLDFQGFGGSFFFCDGNYRLLRALTGGSTIPSLAIVDPISQQHYVSSEETIFSYSLMADFLHGFLNGSLLPFQLSESIPQNPKEATHPPFVNMDFHEVDSIPRVTVHTFSELVLGLNPSEDGNAFPAWNEDVVVLFSSSWCGFCQRMELVVREVYRALLGYMKMLKHGHKDGKDNLNGDLKNAIFRLPQIYLMDCTLNDCSLILKSLTQREVYPVLMLFPAERKNALSYEGDVSVADVIKFIADHGNNSHDLIGENGILKTLAGKGGRQQDLFEDSSPTTGDKEALVLKESFHEVILKSGTPKAAEKDNWIKSHTTEGLHKIAHIVVVGSVLIATDKLLGAHPFDNSKILIVKADVHIGFQGLIINKHIRWDSLHELEKDLEFLKQAPLSFGGPIIKHGMPFVTLTRRAVKNQYPEIIPDIFFLDQSATVNEIEELKSSNRNHSMAEEYWFFLGYSSWGWDQLFDEIAEGAWTIAEADDNNNIGMGHLDWPQSNSY</sequence>
<protein>
    <submittedName>
        <fullName evidence="1">Protein disulfide-isomerase</fullName>
    </submittedName>
</protein>
<dbReference type="EMBL" id="CM051402">
    <property type="protein sequence ID" value="KAJ4710416.1"/>
    <property type="molecule type" value="Genomic_DNA"/>
</dbReference>
<name>A0ACC1XH13_MELAZ</name>
<keyword evidence="2" id="KW-1185">Reference proteome</keyword>
<dbReference type="Proteomes" id="UP001164539">
    <property type="component" value="Chromosome 9"/>
</dbReference>